<sequence length="114" mass="13181">MRFRPLLSSVSYFDCEQICSYGSPEAYIYKASNDVPTWNLSGDGNLSFAFAYNMVADSDTMTSAQTFMKWCINKEPGFFFPARVEREIFDQSYFLWCGFLCRENSSARGEFSVW</sequence>
<organism evidence="1 2">
    <name type="scientific">Clitoria ternatea</name>
    <name type="common">Butterfly pea</name>
    <dbReference type="NCBI Taxonomy" id="43366"/>
    <lineage>
        <taxon>Eukaryota</taxon>
        <taxon>Viridiplantae</taxon>
        <taxon>Streptophyta</taxon>
        <taxon>Embryophyta</taxon>
        <taxon>Tracheophyta</taxon>
        <taxon>Spermatophyta</taxon>
        <taxon>Magnoliopsida</taxon>
        <taxon>eudicotyledons</taxon>
        <taxon>Gunneridae</taxon>
        <taxon>Pentapetalae</taxon>
        <taxon>rosids</taxon>
        <taxon>fabids</taxon>
        <taxon>Fabales</taxon>
        <taxon>Fabaceae</taxon>
        <taxon>Papilionoideae</taxon>
        <taxon>50 kb inversion clade</taxon>
        <taxon>NPAAA clade</taxon>
        <taxon>indigoferoid/millettioid clade</taxon>
        <taxon>Phaseoleae</taxon>
        <taxon>Clitoria</taxon>
    </lineage>
</organism>
<proteinExistence type="predicted"/>
<accession>A0AAN9FQ46</accession>
<keyword evidence="2" id="KW-1185">Reference proteome</keyword>
<dbReference type="AlphaFoldDB" id="A0AAN9FQ46"/>
<reference evidence="1 2" key="1">
    <citation type="submission" date="2024-01" db="EMBL/GenBank/DDBJ databases">
        <title>The genomes of 5 underutilized Papilionoideae crops provide insights into root nodulation and disease resistance.</title>
        <authorList>
            <person name="Yuan L."/>
        </authorList>
    </citation>
    <scope>NUCLEOTIDE SEQUENCE [LARGE SCALE GENOMIC DNA]</scope>
    <source>
        <strain evidence="1">LY-2023</strain>
        <tissue evidence="1">Leaf</tissue>
    </source>
</reference>
<evidence type="ECO:0000313" key="2">
    <source>
        <dbReference type="Proteomes" id="UP001359559"/>
    </source>
</evidence>
<evidence type="ECO:0000313" key="1">
    <source>
        <dbReference type="EMBL" id="KAK7280460.1"/>
    </source>
</evidence>
<dbReference type="EMBL" id="JAYKXN010000006">
    <property type="protein sequence ID" value="KAK7280460.1"/>
    <property type="molecule type" value="Genomic_DNA"/>
</dbReference>
<protein>
    <submittedName>
        <fullName evidence="1">Uncharacterized protein</fullName>
    </submittedName>
</protein>
<comment type="caution">
    <text evidence="1">The sequence shown here is derived from an EMBL/GenBank/DDBJ whole genome shotgun (WGS) entry which is preliminary data.</text>
</comment>
<dbReference type="Proteomes" id="UP001359559">
    <property type="component" value="Unassembled WGS sequence"/>
</dbReference>
<name>A0AAN9FQ46_CLITE</name>
<gene>
    <name evidence="1" type="ORF">RJT34_25524</name>
</gene>